<dbReference type="GeneID" id="36407018"/>
<keyword evidence="2" id="KW-1185">Reference proteome</keyword>
<evidence type="ECO:0000313" key="2">
    <source>
        <dbReference type="Proteomes" id="UP000054928"/>
    </source>
</evidence>
<protein>
    <submittedName>
        <fullName evidence="1">Uncharacterized protein</fullName>
    </submittedName>
</protein>
<dbReference type="AlphaFoldDB" id="A0A0P1AL47"/>
<organism evidence="1 2">
    <name type="scientific">Plasmopara halstedii</name>
    <name type="common">Downy mildew of sunflower</name>
    <dbReference type="NCBI Taxonomy" id="4781"/>
    <lineage>
        <taxon>Eukaryota</taxon>
        <taxon>Sar</taxon>
        <taxon>Stramenopiles</taxon>
        <taxon>Oomycota</taxon>
        <taxon>Peronosporomycetes</taxon>
        <taxon>Peronosporales</taxon>
        <taxon>Peronosporaceae</taxon>
        <taxon>Plasmopara</taxon>
    </lineage>
</organism>
<dbReference type="EMBL" id="CCYD01000553">
    <property type="protein sequence ID" value="CEG41630.1"/>
    <property type="molecule type" value="Genomic_DNA"/>
</dbReference>
<dbReference type="RefSeq" id="XP_024577999.1">
    <property type="nucleotide sequence ID" value="XM_024727420.1"/>
</dbReference>
<reference evidence="2" key="1">
    <citation type="submission" date="2014-09" db="EMBL/GenBank/DDBJ databases">
        <authorList>
            <person name="Sharma Rahul"/>
            <person name="Thines Marco"/>
        </authorList>
    </citation>
    <scope>NUCLEOTIDE SEQUENCE [LARGE SCALE GENOMIC DNA]</scope>
</reference>
<accession>A0A0P1AL47</accession>
<dbReference type="Proteomes" id="UP000054928">
    <property type="component" value="Unassembled WGS sequence"/>
</dbReference>
<proteinExistence type="predicted"/>
<evidence type="ECO:0000313" key="1">
    <source>
        <dbReference type="EMBL" id="CEG41630.1"/>
    </source>
</evidence>
<name>A0A0P1AL47_PLAHL</name>
<sequence>MLTLEGWREKNKISQLECDLLKSEPTDEKLYGPVIKAYDTYIRLYNAENPTKKLSLLPLLTSRFKDEKLLAMIDKAHSYCPEIAKDLETKQTLFWVKRDIDPQSIVKLLEFPSKRIKTHNLSLSCWNFHQKVCTISTNG</sequence>